<gene>
    <name evidence="3" type="ORF">CA163_34040</name>
</gene>
<feature type="non-terminal residue" evidence="3">
    <location>
        <position position="34"/>
    </location>
</feature>
<dbReference type="AlphaFoldDB" id="A0A227IZY5"/>
<accession>A0A227IZY5</accession>
<comment type="caution">
    <text evidence="3">The sequence shown here is derived from an EMBL/GenBank/DDBJ whole genome shotgun (WGS) entry which is preliminary data.</text>
</comment>
<dbReference type="GO" id="GO:0003723">
    <property type="term" value="F:RNA binding"/>
    <property type="evidence" value="ECO:0007669"/>
    <property type="project" value="UniProtKB-KW"/>
</dbReference>
<name>A0A227IZY5_VIBPH</name>
<dbReference type="Proteomes" id="UP000214596">
    <property type="component" value="Unassembled WGS sequence"/>
</dbReference>
<dbReference type="Pfam" id="PF01479">
    <property type="entry name" value="S4"/>
    <property type="match status" value="1"/>
</dbReference>
<feature type="domain" description="RNA-binding S4" evidence="2">
    <location>
        <begin position="1"/>
        <end position="33"/>
    </location>
</feature>
<evidence type="ECO:0000256" key="1">
    <source>
        <dbReference type="PROSITE-ProRule" id="PRU00182"/>
    </source>
</evidence>
<dbReference type="SUPFAM" id="SSF55174">
    <property type="entry name" value="Alpha-L RNA-binding motif"/>
    <property type="match status" value="1"/>
</dbReference>
<sequence>MRLDKYLCDALGATRKQATKIIKSGEVLVDGEVQ</sequence>
<proteinExistence type="predicted"/>
<dbReference type="EMBL" id="NIXT01004379">
    <property type="protein sequence ID" value="OXE28413.1"/>
    <property type="molecule type" value="Genomic_DNA"/>
</dbReference>
<evidence type="ECO:0000313" key="4">
    <source>
        <dbReference type="Proteomes" id="UP000214596"/>
    </source>
</evidence>
<dbReference type="InterPro" id="IPR002942">
    <property type="entry name" value="S4_RNA-bd"/>
</dbReference>
<dbReference type="PROSITE" id="PS50889">
    <property type="entry name" value="S4"/>
    <property type="match status" value="1"/>
</dbReference>
<evidence type="ECO:0000313" key="3">
    <source>
        <dbReference type="EMBL" id="OXE28413.1"/>
    </source>
</evidence>
<keyword evidence="1" id="KW-0694">RNA-binding</keyword>
<dbReference type="InterPro" id="IPR036986">
    <property type="entry name" value="S4_RNA-bd_sf"/>
</dbReference>
<reference evidence="3 4" key="1">
    <citation type="journal article" date="2017" name="Appl. Environ. Microbiol.">
        <title>Parallel evolution of two clades of a major Atlantic endemic Vibrio parahaemolyticus pathogen lineage by independent acquisition of related pathogenicity islands.</title>
        <authorList>
            <person name="Xu F."/>
            <person name="Gonzalez-Escalona N."/>
            <person name="Drees K.P."/>
            <person name="Sebra R.P."/>
            <person name="Cooper V.S."/>
            <person name="Jones S.H."/>
            <person name="Whistler C.A."/>
        </authorList>
    </citation>
    <scope>NUCLEOTIDE SEQUENCE [LARGE SCALE GENOMIC DNA]</scope>
    <source>
        <strain evidence="3 4">MAVP-3</strain>
    </source>
</reference>
<dbReference type="CDD" id="cd00165">
    <property type="entry name" value="S4"/>
    <property type="match status" value="1"/>
</dbReference>
<organism evidence="3 4">
    <name type="scientific">Vibrio parahaemolyticus</name>
    <dbReference type="NCBI Taxonomy" id="670"/>
    <lineage>
        <taxon>Bacteria</taxon>
        <taxon>Pseudomonadati</taxon>
        <taxon>Pseudomonadota</taxon>
        <taxon>Gammaproteobacteria</taxon>
        <taxon>Vibrionales</taxon>
        <taxon>Vibrionaceae</taxon>
        <taxon>Vibrio</taxon>
    </lineage>
</organism>
<protein>
    <recommendedName>
        <fullName evidence="2">RNA-binding S4 domain-containing protein</fullName>
    </recommendedName>
</protein>
<evidence type="ECO:0000259" key="2">
    <source>
        <dbReference type="Pfam" id="PF01479"/>
    </source>
</evidence>
<dbReference type="Gene3D" id="3.10.290.10">
    <property type="entry name" value="RNA-binding S4 domain"/>
    <property type="match status" value="1"/>
</dbReference>